<name>A0ABY1PNQ9_9BACT</name>
<dbReference type="InterPro" id="IPR012340">
    <property type="entry name" value="NA-bd_OB-fold"/>
</dbReference>
<dbReference type="InterPro" id="IPR003717">
    <property type="entry name" value="RecO"/>
</dbReference>
<dbReference type="InterPro" id="IPR042242">
    <property type="entry name" value="RecO_C"/>
</dbReference>
<evidence type="ECO:0000256" key="2">
    <source>
        <dbReference type="ARBA" id="ARBA00021310"/>
    </source>
</evidence>
<dbReference type="Proteomes" id="UP001158067">
    <property type="component" value="Unassembled WGS sequence"/>
</dbReference>
<gene>
    <name evidence="7" type="primary">recO</name>
    <name evidence="10" type="ORF">SAMN06265222_101272</name>
</gene>
<comment type="function">
    <text evidence="7">Involved in DNA repair and RecF pathway recombination.</text>
</comment>
<protein>
    <recommendedName>
        <fullName evidence="2 7">DNA repair protein RecO</fullName>
    </recommendedName>
    <alternativeName>
        <fullName evidence="6 7">Recombination protein O</fullName>
    </alternativeName>
</protein>
<dbReference type="SUPFAM" id="SSF50249">
    <property type="entry name" value="Nucleic acid-binding proteins"/>
    <property type="match status" value="1"/>
</dbReference>
<dbReference type="InterPro" id="IPR022572">
    <property type="entry name" value="DNA_rep/recomb_RecO_N"/>
</dbReference>
<comment type="caution">
    <text evidence="10">The sequence shown here is derived from an EMBL/GenBank/DDBJ whole genome shotgun (WGS) entry which is preliminary data.</text>
</comment>
<dbReference type="Pfam" id="PF11967">
    <property type="entry name" value="RecO_N"/>
    <property type="match status" value="1"/>
</dbReference>
<comment type="similarity">
    <text evidence="1 7">Belongs to the RecO family.</text>
</comment>
<proteinExistence type="inferred from homology"/>
<reference evidence="10 11" key="1">
    <citation type="submission" date="2017-05" db="EMBL/GenBank/DDBJ databases">
        <authorList>
            <person name="Varghese N."/>
            <person name="Submissions S."/>
        </authorList>
    </citation>
    <scope>NUCLEOTIDE SEQUENCE [LARGE SCALE GENOMIC DNA]</scope>
    <source>
        <strain evidence="10 11">DSM 25457</strain>
    </source>
</reference>
<dbReference type="NCBIfam" id="TIGR00613">
    <property type="entry name" value="reco"/>
    <property type="match status" value="1"/>
</dbReference>
<evidence type="ECO:0000313" key="10">
    <source>
        <dbReference type="EMBL" id="SMP39186.1"/>
    </source>
</evidence>
<dbReference type="InterPro" id="IPR037278">
    <property type="entry name" value="ARFGAP/RecO"/>
</dbReference>
<dbReference type="Gene3D" id="1.20.1440.120">
    <property type="entry name" value="Recombination protein O, C-terminal domain"/>
    <property type="match status" value="1"/>
</dbReference>
<keyword evidence="11" id="KW-1185">Reference proteome</keyword>
<keyword evidence="3 7" id="KW-0227">DNA damage</keyword>
<feature type="region of interest" description="Disordered" evidence="8">
    <location>
        <begin position="217"/>
        <end position="250"/>
    </location>
</feature>
<dbReference type="PANTHER" id="PTHR33991:SF1">
    <property type="entry name" value="DNA REPAIR PROTEIN RECO"/>
    <property type="match status" value="1"/>
</dbReference>
<evidence type="ECO:0000256" key="8">
    <source>
        <dbReference type="SAM" id="MobiDB-lite"/>
    </source>
</evidence>
<evidence type="ECO:0000313" key="11">
    <source>
        <dbReference type="Proteomes" id="UP001158067"/>
    </source>
</evidence>
<dbReference type="SUPFAM" id="SSF57863">
    <property type="entry name" value="ArfGap/RecO-like zinc finger"/>
    <property type="match status" value="1"/>
</dbReference>
<evidence type="ECO:0000256" key="5">
    <source>
        <dbReference type="ARBA" id="ARBA00023204"/>
    </source>
</evidence>
<dbReference type="RefSeq" id="WP_283430520.1">
    <property type="nucleotide sequence ID" value="NZ_FXUG01000001.1"/>
</dbReference>
<dbReference type="PANTHER" id="PTHR33991">
    <property type="entry name" value="DNA REPAIR PROTEIN RECO"/>
    <property type="match status" value="1"/>
</dbReference>
<evidence type="ECO:0000256" key="3">
    <source>
        <dbReference type="ARBA" id="ARBA00022763"/>
    </source>
</evidence>
<feature type="compositionally biased region" description="Polar residues" evidence="8">
    <location>
        <begin position="218"/>
        <end position="228"/>
    </location>
</feature>
<evidence type="ECO:0000259" key="9">
    <source>
        <dbReference type="Pfam" id="PF11967"/>
    </source>
</evidence>
<organism evidence="10 11">
    <name type="scientific">Neorhodopirellula lusitana</name>
    <dbReference type="NCBI Taxonomy" id="445327"/>
    <lineage>
        <taxon>Bacteria</taxon>
        <taxon>Pseudomonadati</taxon>
        <taxon>Planctomycetota</taxon>
        <taxon>Planctomycetia</taxon>
        <taxon>Pirellulales</taxon>
        <taxon>Pirellulaceae</taxon>
        <taxon>Neorhodopirellula</taxon>
    </lineage>
</organism>
<accession>A0ABY1PNQ9</accession>
<evidence type="ECO:0000256" key="7">
    <source>
        <dbReference type="HAMAP-Rule" id="MF_00201"/>
    </source>
</evidence>
<evidence type="ECO:0000256" key="4">
    <source>
        <dbReference type="ARBA" id="ARBA00023172"/>
    </source>
</evidence>
<dbReference type="Pfam" id="PF02565">
    <property type="entry name" value="RecO_C"/>
    <property type="match status" value="1"/>
</dbReference>
<evidence type="ECO:0000256" key="1">
    <source>
        <dbReference type="ARBA" id="ARBA00007452"/>
    </source>
</evidence>
<dbReference type="Gene3D" id="2.40.50.140">
    <property type="entry name" value="Nucleic acid-binding proteins"/>
    <property type="match status" value="1"/>
</dbReference>
<keyword evidence="4 7" id="KW-0233">DNA recombination</keyword>
<feature type="domain" description="DNA replication/recombination mediator RecO N-terminal" evidence="9">
    <location>
        <begin position="14"/>
        <end position="89"/>
    </location>
</feature>
<dbReference type="EMBL" id="FXUG01000001">
    <property type="protein sequence ID" value="SMP39186.1"/>
    <property type="molecule type" value="Genomic_DNA"/>
</dbReference>
<evidence type="ECO:0000256" key="6">
    <source>
        <dbReference type="ARBA" id="ARBA00033409"/>
    </source>
</evidence>
<keyword evidence="5 7" id="KW-0234">DNA repair</keyword>
<sequence length="318" mass="34564">MKSAPYAKDQSRNHATTAIVLRTIEFSETSLIVHLLTRDLGRISALAKGARRLKGPFEGSLDLLSVCQVVLIAKSGDSLDLLTESKLRRRFRGGDRSLQRTYAGYYLAETLRHWLDDNEPHEELFDLTLAALGLIDGDGPVAATLLAFDCQCLRLLGHAPATRLCTVCGGKLSPSPRIAFSLEGGGVVCEGCRSRQSALVLVKPALIEILDGLIRSPHPTQGNSSSNGLVELPEPHQDASCEQSPGLPTRVSARQSGAETVPLASAARATFPLRSLLPQVAETSYPELRGLVSRYMQVLLGRELRMQPYLPTDFQTRP</sequence>
<dbReference type="HAMAP" id="MF_00201">
    <property type="entry name" value="RecO"/>
    <property type="match status" value="1"/>
</dbReference>